<name>A0A915DHH7_9BILA</name>
<dbReference type="WBParaSite" id="jg19925">
    <property type="protein sequence ID" value="jg19925"/>
    <property type="gene ID" value="jg19925"/>
</dbReference>
<evidence type="ECO:0000313" key="1">
    <source>
        <dbReference type="Proteomes" id="UP000887574"/>
    </source>
</evidence>
<evidence type="ECO:0000313" key="2">
    <source>
        <dbReference type="WBParaSite" id="jg19925"/>
    </source>
</evidence>
<proteinExistence type="predicted"/>
<keyword evidence="1" id="KW-1185">Reference proteome</keyword>
<reference evidence="2" key="1">
    <citation type="submission" date="2022-11" db="UniProtKB">
        <authorList>
            <consortium name="WormBaseParasite"/>
        </authorList>
    </citation>
    <scope>IDENTIFICATION</scope>
</reference>
<dbReference type="Proteomes" id="UP000887574">
    <property type="component" value="Unplaced"/>
</dbReference>
<accession>A0A915DHH7</accession>
<organism evidence="1 2">
    <name type="scientific">Ditylenchus dipsaci</name>
    <dbReference type="NCBI Taxonomy" id="166011"/>
    <lineage>
        <taxon>Eukaryota</taxon>
        <taxon>Metazoa</taxon>
        <taxon>Ecdysozoa</taxon>
        <taxon>Nematoda</taxon>
        <taxon>Chromadorea</taxon>
        <taxon>Rhabditida</taxon>
        <taxon>Tylenchina</taxon>
        <taxon>Tylenchomorpha</taxon>
        <taxon>Sphaerularioidea</taxon>
        <taxon>Anguinidae</taxon>
        <taxon>Anguininae</taxon>
        <taxon>Ditylenchus</taxon>
    </lineage>
</organism>
<dbReference type="AlphaFoldDB" id="A0A915DHH7"/>
<protein>
    <submittedName>
        <fullName evidence="2">Uncharacterized protein</fullName>
    </submittedName>
</protein>
<sequence>MVFHSAFNFRWSVLSQNCAFSNGHLDQRHHFTPTNNLQLVLTAYCLRACLGPAISMAVSFMSLILHSILHPAYFWLALGCMADKRIIGVLFSHAMSLLDDFCPRASYSYLFRPNEKLLYTFFYIQDGIRTPVFNSISRIRVEITLDGKIDLILILLSPQIGPLSWSIMETAFEFRICATTRHLSLFR</sequence>